<gene>
    <name evidence="1" type="ORF">Tci_894516</name>
</gene>
<protein>
    <submittedName>
        <fullName evidence="1">Uncharacterized protein</fullName>
    </submittedName>
</protein>
<proteinExistence type="predicted"/>
<feature type="non-terminal residue" evidence="1">
    <location>
        <position position="1"/>
    </location>
</feature>
<sequence length="137" mass="15066">LRDGDDVITLRIDFLLKHMLVHPKALGVRVARFINHRGRDKAKARLRVLPDYVGQNGQYRAAELARRLLVGAQPVAVYIVDFGIKIGRVEVVFIGVNLDQVLAARAGRVHEKPVDVNPLPAFAPGRQVAVALHVAKG</sequence>
<comment type="caution">
    <text evidence="1">The sequence shown here is derived from an EMBL/GenBank/DDBJ whole genome shotgun (WGS) entry which is preliminary data.</text>
</comment>
<name>A0A699UJ61_TANCI</name>
<reference evidence="1" key="1">
    <citation type="journal article" date="2019" name="Sci. Rep.">
        <title>Draft genome of Tanacetum cinerariifolium, the natural source of mosquito coil.</title>
        <authorList>
            <person name="Yamashiro T."/>
            <person name="Shiraishi A."/>
            <person name="Satake H."/>
            <person name="Nakayama K."/>
        </authorList>
    </citation>
    <scope>NUCLEOTIDE SEQUENCE</scope>
</reference>
<evidence type="ECO:0000313" key="1">
    <source>
        <dbReference type="EMBL" id="GFD22547.1"/>
    </source>
</evidence>
<organism evidence="1">
    <name type="scientific">Tanacetum cinerariifolium</name>
    <name type="common">Dalmatian daisy</name>
    <name type="synonym">Chrysanthemum cinerariifolium</name>
    <dbReference type="NCBI Taxonomy" id="118510"/>
    <lineage>
        <taxon>Eukaryota</taxon>
        <taxon>Viridiplantae</taxon>
        <taxon>Streptophyta</taxon>
        <taxon>Embryophyta</taxon>
        <taxon>Tracheophyta</taxon>
        <taxon>Spermatophyta</taxon>
        <taxon>Magnoliopsida</taxon>
        <taxon>eudicotyledons</taxon>
        <taxon>Gunneridae</taxon>
        <taxon>Pentapetalae</taxon>
        <taxon>asterids</taxon>
        <taxon>campanulids</taxon>
        <taxon>Asterales</taxon>
        <taxon>Asteraceae</taxon>
        <taxon>Asteroideae</taxon>
        <taxon>Anthemideae</taxon>
        <taxon>Anthemidinae</taxon>
        <taxon>Tanacetum</taxon>
    </lineage>
</organism>
<dbReference type="AlphaFoldDB" id="A0A699UJ61"/>
<dbReference type="EMBL" id="BKCJ011338027">
    <property type="protein sequence ID" value="GFD22547.1"/>
    <property type="molecule type" value="Genomic_DNA"/>
</dbReference>
<accession>A0A699UJ61</accession>